<dbReference type="PANTHER" id="PTHR43390">
    <property type="entry name" value="SIGNAL PEPTIDASE I"/>
    <property type="match status" value="1"/>
</dbReference>
<gene>
    <name evidence="7" type="ORF">MNB_SM-5-962</name>
</gene>
<dbReference type="GO" id="GO:0004252">
    <property type="term" value="F:serine-type endopeptidase activity"/>
    <property type="evidence" value="ECO:0007669"/>
    <property type="project" value="InterPro"/>
</dbReference>
<reference evidence="7" key="1">
    <citation type="submission" date="2016-10" db="EMBL/GenBank/DDBJ databases">
        <authorList>
            <person name="de Groot N.N."/>
        </authorList>
    </citation>
    <scope>NUCLEOTIDE SEQUENCE</scope>
</reference>
<sequence>MKNFLHKAYKFSNSWTGTIVIVLFVIFFIAQAFRIPSGSMKDSLLIGDHLFAKKFAYGIPMPYIPFLEIPLFPWTKSLKLVDGDTPKRGDIVIFRYPKNIKEHFVKRCVALPGDELFVANKNLYIHFKEGDAWIKKHYKNYKTETYNNELWVKNPYMKKHPGIHHDPKIVENGRNPMPIFFFDPIKVPKNKYFMMGDNRDHSNDSRFWGPVPYENIEGTPWFIYFSIDKNWEIRWYRMGKTPTELEAPQYIDKARKERIKEDKKYYGIT</sequence>
<dbReference type="InterPro" id="IPR019758">
    <property type="entry name" value="Pept_S26A_signal_pept_1_CS"/>
</dbReference>
<evidence type="ECO:0000256" key="3">
    <source>
        <dbReference type="ARBA" id="ARBA00013208"/>
    </source>
</evidence>
<accession>A0A1W1BZF3</accession>
<dbReference type="GO" id="GO:0006465">
    <property type="term" value="P:signal peptide processing"/>
    <property type="evidence" value="ECO:0007669"/>
    <property type="project" value="InterPro"/>
</dbReference>
<dbReference type="PROSITE" id="PS00761">
    <property type="entry name" value="SPASE_I_3"/>
    <property type="match status" value="1"/>
</dbReference>
<dbReference type="EMBL" id="FPHH01000052">
    <property type="protein sequence ID" value="SFV58865.1"/>
    <property type="molecule type" value="Genomic_DNA"/>
</dbReference>
<dbReference type="CDD" id="cd06530">
    <property type="entry name" value="S26_SPase_I"/>
    <property type="match status" value="1"/>
</dbReference>
<dbReference type="InterPro" id="IPR000223">
    <property type="entry name" value="Pept_S26A_signal_pept_1"/>
</dbReference>
<dbReference type="SUPFAM" id="SSF51306">
    <property type="entry name" value="LexA/Signal peptidase"/>
    <property type="match status" value="1"/>
</dbReference>
<evidence type="ECO:0000256" key="1">
    <source>
        <dbReference type="ARBA" id="ARBA00000677"/>
    </source>
</evidence>
<evidence type="ECO:0000259" key="6">
    <source>
        <dbReference type="Pfam" id="PF10502"/>
    </source>
</evidence>
<dbReference type="InterPro" id="IPR036286">
    <property type="entry name" value="LexA/Signal_pep-like_sf"/>
</dbReference>
<organism evidence="7">
    <name type="scientific">hydrothermal vent metagenome</name>
    <dbReference type="NCBI Taxonomy" id="652676"/>
    <lineage>
        <taxon>unclassified sequences</taxon>
        <taxon>metagenomes</taxon>
        <taxon>ecological metagenomes</taxon>
    </lineage>
</organism>
<evidence type="ECO:0000313" key="7">
    <source>
        <dbReference type="EMBL" id="SFV58865.1"/>
    </source>
</evidence>
<dbReference type="GO" id="GO:0009003">
    <property type="term" value="F:signal peptidase activity"/>
    <property type="evidence" value="ECO:0007669"/>
    <property type="project" value="UniProtKB-EC"/>
</dbReference>
<dbReference type="NCBIfam" id="TIGR02227">
    <property type="entry name" value="sigpep_I_bact"/>
    <property type="match status" value="1"/>
</dbReference>
<comment type="similarity">
    <text evidence="2">Belongs to the peptidase S26 family.</text>
</comment>
<evidence type="ECO:0000256" key="5">
    <source>
        <dbReference type="SAM" id="Phobius"/>
    </source>
</evidence>
<keyword evidence="4 7" id="KW-0378">Hydrolase</keyword>
<feature type="transmembrane region" description="Helical" evidence="5">
    <location>
        <begin position="15"/>
        <end position="33"/>
    </location>
</feature>
<feature type="domain" description="Peptidase S26" evidence="6">
    <location>
        <begin position="16"/>
        <end position="224"/>
    </location>
</feature>
<proteinExistence type="inferred from homology"/>
<evidence type="ECO:0000256" key="2">
    <source>
        <dbReference type="ARBA" id="ARBA00009370"/>
    </source>
</evidence>
<dbReference type="EC" id="3.4.21.89" evidence="3"/>
<dbReference type="InterPro" id="IPR019533">
    <property type="entry name" value="Peptidase_S26"/>
</dbReference>
<comment type="catalytic activity">
    <reaction evidence="1">
        <text>Cleavage of hydrophobic, N-terminal signal or leader sequences from secreted and periplasmic proteins.</text>
        <dbReference type="EC" id="3.4.21.89"/>
    </reaction>
</comment>
<dbReference type="Pfam" id="PF10502">
    <property type="entry name" value="Peptidase_S26"/>
    <property type="match status" value="1"/>
</dbReference>
<protein>
    <recommendedName>
        <fullName evidence="3">signal peptidase I</fullName>
        <ecNumber evidence="3">3.4.21.89</ecNumber>
    </recommendedName>
</protein>
<keyword evidence="5" id="KW-1133">Transmembrane helix</keyword>
<dbReference type="PRINTS" id="PR00727">
    <property type="entry name" value="LEADERPTASE"/>
</dbReference>
<dbReference type="Gene3D" id="2.10.109.10">
    <property type="entry name" value="Umud Fragment, subunit A"/>
    <property type="match status" value="1"/>
</dbReference>
<dbReference type="GO" id="GO:0016020">
    <property type="term" value="C:membrane"/>
    <property type="evidence" value="ECO:0007669"/>
    <property type="project" value="InterPro"/>
</dbReference>
<dbReference type="AlphaFoldDB" id="A0A1W1BZF3"/>
<keyword evidence="5" id="KW-0812">Transmembrane</keyword>
<name>A0A1W1BZF3_9ZZZZ</name>
<dbReference type="PANTHER" id="PTHR43390:SF1">
    <property type="entry name" value="CHLOROPLAST PROCESSING PEPTIDASE"/>
    <property type="match status" value="1"/>
</dbReference>
<keyword evidence="5" id="KW-0472">Membrane</keyword>
<evidence type="ECO:0000256" key="4">
    <source>
        <dbReference type="ARBA" id="ARBA00022801"/>
    </source>
</evidence>